<proteinExistence type="predicted"/>
<reference evidence="2 3" key="1">
    <citation type="submission" date="2024-04" db="EMBL/GenBank/DDBJ databases">
        <title>draft genome sequnece of Paenibacillus filicis.</title>
        <authorList>
            <person name="Kim D.-U."/>
        </authorList>
    </citation>
    <scope>NUCLEOTIDE SEQUENCE [LARGE SCALE GENOMIC DNA]</scope>
    <source>
        <strain evidence="2 3">KACC14197</strain>
    </source>
</reference>
<dbReference type="InterPro" id="IPR011042">
    <property type="entry name" value="6-blade_b-propeller_TolB-like"/>
</dbReference>
<dbReference type="Gene3D" id="2.120.10.30">
    <property type="entry name" value="TolB, C-terminal domain"/>
    <property type="match status" value="1"/>
</dbReference>
<dbReference type="Proteomes" id="UP001469365">
    <property type="component" value="Unassembled WGS sequence"/>
</dbReference>
<dbReference type="EMBL" id="JBBPCC010000033">
    <property type="protein sequence ID" value="MEK8132645.1"/>
    <property type="molecule type" value="Genomic_DNA"/>
</dbReference>
<protein>
    <submittedName>
        <fullName evidence="2">DUF5050 domain-containing protein</fullName>
    </submittedName>
</protein>
<accession>A0ABU9DX12</accession>
<dbReference type="InterPro" id="IPR032485">
    <property type="entry name" value="LRP1-like_beta_prop"/>
</dbReference>
<evidence type="ECO:0000259" key="1">
    <source>
        <dbReference type="Pfam" id="PF16472"/>
    </source>
</evidence>
<evidence type="ECO:0000313" key="2">
    <source>
        <dbReference type="EMBL" id="MEK8132645.1"/>
    </source>
</evidence>
<dbReference type="InterPro" id="IPR053369">
    <property type="entry name" value="SrfA-induced_signal"/>
</dbReference>
<keyword evidence="3" id="KW-1185">Reference proteome</keyword>
<sequence>MTGASLSLNPDASAQEAKASFPAFPVAVNGVFTDQRHSEYPALLYREMIYFPMTWHYASALGLTVDWSEQDGLSVASSSGCNPLIQDLTAEGNLDGAGDATLTLAPFPIKVNGKSIINQEEPYPVLLYRNIVYFPMTWSFTREAFGWTTSWDDKRGFGIRSCAEPSSATQTHQDRLNIASGGQLAVKDGWVYQNPLALIKSRPDGSEQTQLSDDQALSINVVGDWLYYIAFDNWKKNSIYKMRTDGSDRTLVSDKDARHLWVQGDWIYDMADGLNRRRTDGTDEQKLLDDKDLREYFLSNDRLYVLKGEDGQRGLYVMNLDGSEARKLHDGVTSFILIDDWIYYVSQDKQLYKMNADGSVHILLHETTRPPLGKMNYRDGWLYYVSGGFGIAGSASVERIRIDGSAREALFEARATALYIAGDEIYFPHWDMGDRTLYHTKLP</sequence>
<evidence type="ECO:0000313" key="3">
    <source>
        <dbReference type="Proteomes" id="UP001469365"/>
    </source>
</evidence>
<dbReference type="RefSeq" id="WP_341419783.1">
    <property type="nucleotide sequence ID" value="NZ_JBBPCC010000033.1"/>
</dbReference>
<dbReference type="Pfam" id="PF16472">
    <property type="entry name" value="DUF5050"/>
    <property type="match status" value="1"/>
</dbReference>
<comment type="caution">
    <text evidence="2">The sequence shown here is derived from an EMBL/GenBank/DDBJ whole genome shotgun (WGS) entry which is preliminary data.</text>
</comment>
<dbReference type="SUPFAM" id="SSF69304">
    <property type="entry name" value="Tricorn protease N-terminal domain"/>
    <property type="match status" value="1"/>
</dbReference>
<dbReference type="PANTHER" id="PTHR32256">
    <property type="match status" value="1"/>
</dbReference>
<feature type="domain" description="Prolow-density lipoprotein receptor-related protein 1-like beta-propeller" evidence="1">
    <location>
        <begin position="177"/>
        <end position="431"/>
    </location>
</feature>
<name>A0ABU9DX12_9BACL</name>
<gene>
    <name evidence="2" type="ORF">WMW72_32665</name>
</gene>
<dbReference type="PANTHER" id="PTHR32256:SF17">
    <property type="entry name" value="EGF-LIKE DOMAIN-CONTAINING PROTEIN"/>
    <property type="match status" value="1"/>
</dbReference>
<organism evidence="2 3">
    <name type="scientific">Paenibacillus filicis</name>
    <dbReference type="NCBI Taxonomy" id="669464"/>
    <lineage>
        <taxon>Bacteria</taxon>
        <taxon>Bacillati</taxon>
        <taxon>Bacillota</taxon>
        <taxon>Bacilli</taxon>
        <taxon>Bacillales</taxon>
        <taxon>Paenibacillaceae</taxon>
        <taxon>Paenibacillus</taxon>
    </lineage>
</organism>